<evidence type="ECO:0000259" key="4">
    <source>
        <dbReference type="PROSITE" id="PS51015"/>
    </source>
</evidence>
<dbReference type="OMA" id="WFETRME"/>
<dbReference type="GO" id="GO:0061630">
    <property type="term" value="F:ubiquitin protein ligase activity"/>
    <property type="evidence" value="ECO:0007669"/>
    <property type="project" value="TreeGrafter"/>
</dbReference>
<sequence length="355" mass="38491">MADDFDYEEMRQATIARNRATLLSLGLGPDQSFMQPKPKAKRKPARSKKRQAPSEDADADENDGERPKKAAKAVGDGDATEGVRRSSRNKGKTLNYNEDGQSSAAAARALPRVISASAQRAMDSAPRDAMKRTHDPKTYGAIPGIAIGTWWETRQACSVDAIHAPWVAGISAGPKGAYSVALSGGYEDDVDLGHSFTFTGSGGRDLKGTKAQPKNLRTAPQSCDQTFENAYNKALKKSCETKKPVRVIRGYKLHSEYAPAEGYRYDGLYTVERAWMEKGLNKHGYLVCKFALVRMPGQAPLQYGDDEEEEDAETGASSAPVSDEEGVKRESTAPTDAPMEDEEAKSETGEESAEA</sequence>
<reference evidence="5 6" key="1">
    <citation type="submission" date="2016-10" db="EMBL/GenBank/DDBJ databases">
        <title>Genome sequence of the basidiomycete white-rot fungus Trametes pubescens.</title>
        <authorList>
            <person name="Makela M.R."/>
            <person name="Granchi Z."/>
            <person name="Peng M."/>
            <person name="De Vries R.P."/>
            <person name="Grigoriev I."/>
            <person name="Riley R."/>
            <person name="Hilden K."/>
        </authorList>
    </citation>
    <scope>NUCLEOTIDE SEQUENCE [LARGE SCALE GENOMIC DNA]</scope>
    <source>
        <strain evidence="5 6">FBCC735</strain>
    </source>
</reference>
<comment type="subcellular location">
    <subcellularLocation>
        <location evidence="2">Nucleus</location>
    </subcellularLocation>
</comment>
<organism evidence="5 6">
    <name type="scientific">Trametes pubescens</name>
    <name type="common">White-rot fungus</name>
    <dbReference type="NCBI Taxonomy" id="154538"/>
    <lineage>
        <taxon>Eukaryota</taxon>
        <taxon>Fungi</taxon>
        <taxon>Dikarya</taxon>
        <taxon>Basidiomycota</taxon>
        <taxon>Agaricomycotina</taxon>
        <taxon>Agaricomycetes</taxon>
        <taxon>Polyporales</taxon>
        <taxon>Polyporaceae</taxon>
        <taxon>Trametes</taxon>
    </lineage>
</organism>
<dbReference type="PANTHER" id="PTHR14140:SF27">
    <property type="entry name" value="OS04G0289800 PROTEIN"/>
    <property type="match status" value="1"/>
</dbReference>
<dbReference type="GO" id="GO:0016567">
    <property type="term" value="P:protein ubiquitination"/>
    <property type="evidence" value="ECO:0007669"/>
    <property type="project" value="TreeGrafter"/>
</dbReference>
<evidence type="ECO:0000256" key="2">
    <source>
        <dbReference type="PROSITE-ProRule" id="PRU00358"/>
    </source>
</evidence>
<dbReference type="Pfam" id="PF02182">
    <property type="entry name" value="SAD_SRA"/>
    <property type="match status" value="1"/>
</dbReference>
<name>A0A1M2VZD3_TRAPU</name>
<dbReference type="SMART" id="SM00466">
    <property type="entry name" value="SRA"/>
    <property type="match status" value="1"/>
</dbReference>
<dbReference type="FunFam" id="2.30.280.10:FF:000005">
    <property type="entry name" value="E3 ubiquitin-protein ligase UHRF1"/>
    <property type="match status" value="1"/>
</dbReference>
<protein>
    <submittedName>
        <fullName evidence="5">E3 ubiquitin-protein ligase UHRF1</fullName>
    </submittedName>
</protein>
<feature type="region of interest" description="Disordered" evidence="3">
    <location>
        <begin position="301"/>
        <end position="355"/>
    </location>
</feature>
<evidence type="ECO:0000313" key="6">
    <source>
        <dbReference type="Proteomes" id="UP000184267"/>
    </source>
</evidence>
<gene>
    <name evidence="5" type="ORF">TRAPUB_10503</name>
</gene>
<dbReference type="InterPro" id="IPR036987">
    <property type="entry name" value="SRA-YDG_sf"/>
</dbReference>
<feature type="compositionally biased region" description="Polar residues" evidence="3">
    <location>
        <begin position="92"/>
        <end position="104"/>
    </location>
</feature>
<dbReference type="InterPro" id="IPR003105">
    <property type="entry name" value="SRA_YDG"/>
</dbReference>
<dbReference type="PANTHER" id="PTHR14140">
    <property type="entry name" value="E3 UBIQUITIN-PROTEIN LIGASE UHRF-RELATED"/>
    <property type="match status" value="1"/>
</dbReference>
<dbReference type="OrthoDB" id="2270193at2759"/>
<comment type="caution">
    <text evidence="5">The sequence shown here is derived from an EMBL/GenBank/DDBJ whole genome shotgun (WGS) entry which is preliminary data.</text>
</comment>
<keyword evidence="6" id="KW-1185">Reference proteome</keyword>
<dbReference type="AlphaFoldDB" id="A0A1M2VZD3"/>
<dbReference type="InterPro" id="IPR045134">
    <property type="entry name" value="UHRF1/2-like"/>
</dbReference>
<dbReference type="GO" id="GO:0044027">
    <property type="term" value="P:negative regulation of gene expression via chromosomal CpG island methylation"/>
    <property type="evidence" value="ECO:0007669"/>
    <property type="project" value="TreeGrafter"/>
</dbReference>
<feature type="compositionally biased region" description="Acidic residues" evidence="3">
    <location>
        <begin position="304"/>
        <end position="313"/>
    </location>
</feature>
<accession>A0A1M2VZD3</accession>
<evidence type="ECO:0000256" key="1">
    <source>
        <dbReference type="ARBA" id="ARBA00023242"/>
    </source>
</evidence>
<dbReference type="GO" id="GO:0005634">
    <property type="term" value="C:nucleus"/>
    <property type="evidence" value="ECO:0007669"/>
    <property type="project" value="UniProtKB-SubCell"/>
</dbReference>
<dbReference type="STRING" id="154538.A0A1M2VZD3"/>
<dbReference type="InterPro" id="IPR015947">
    <property type="entry name" value="PUA-like_sf"/>
</dbReference>
<dbReference type="PROSITE" id="PS51015">
    <property type="entry name" value="YDG"/>
    <property type="match status" value="1"/>
</dbReference>
<feature type="compositionally biased region" description="Acidic residues" evidence="3">
    <location>
        <begin position="338"/>
        <end position="355"/>
    </location>
</feature>
<keyword evidence="1 2" id="KW-0539">Nucleus</keyword>
<dbReference type="EMBL" id="MNAD01000443">
    <property type="protein sequence ID" value="OJT12938.1"/>
    <property type="molecule type" value="Genomic_DNA"/>
</dbReference>
<evidence type="ECO:0000256" key="3">
    <source>
        <dbReference type="SAM" id="MobiDB-lite"/>
    </source>
</evidence>
<feature type="region of interest" description="Disordered" evidence="3">
    <location>
        <begin position="26"/>
        <end position="105"/>
    </location>
</feature>
<proteinExistence type="predicted"/>
<dbReference type="Gene3D" id="2.30.280.10">
    <property type="entry name" value="SRA-YDG"/>
    <property type="match status" value="1"/>
</dbReference>
<feature type="domain" description="YDG" evidence="4">
    <location>
        <begin position="140"/>
        <end position="294"/>
    </location>
</feature>
<dbReference type="Proteomes" id="UP000184267">
    <property type="component" value="Unassembled WGS sequence"/>
</dbReference>
<dbReference type="SUPFAM" id="SSF88697">
    <property type="entry name" value="PUA domain-like"/>
    <property type="match status" value="1"/>
</dbReference>
<feature type="compositionally biased region" description="Basic residues" evidence="3">
    <location>
        <begin position="38"/>
        <end position="51"/>
    </location>
</feature>
<evidence type="ECO:0000313" key="5">
    <source>
        <dbReference type="EMBL" id="OJT12938.1"/>
    </source>
</evidence>